<feature type="transmembrane region" description="Helical" evidence="1">
    <location>
        <begin position="75"/>
        <end position="93"/>
    </location>
</feature>
<dbReference type="AlphaFoldDB" id="A0A9P9Y286"/>
<feature type="transmembrane region" description="Helical" evidence="1">
    <location>
        <begin position="105"/>
        <end position="123"/>
    </location>
</feature>
<evidence type="ECO:0000313" key="3">
    <source>
        <dbReference type="Proteomes" id="UP001055219"/>
    </source>
</evidence>
<evidence type="ECO:0000256" key="1">
    <source>
        <dbReference type="SAM" id="Phobius"/>
    </source>
</evidence>
<organism evidence="2 3">
    <name type="scientific">Emericellopsis cladophorae</name>
    <dbReference type="NCBI Taxonomy" id="2686198"/>
    <lineage>
        <taxon>Eukaryota</taxon>
        <taxon>Fungi</taxon>
        <taxon>Dikarya</taxon>
        <taxon>Ascomycota</taxon>
        <taxon>Pezizomycotina</taxon>
        <taxon>Sordariomycetes</taxon>
        <taxon>Hypocreomycetidae</taxon>
        <taxon>Hypocreales</taxon>
        <taxon>Bionectriaceae</taxon>
        <taxon>Emericellopsis</taxon>
    </lineage>
</organism>
<evidence type="ECO:0000313" key="2">
    <source>
        <dbReference type="EMBL" id="KAI6782171.1"/>
    </source>
</evidence>
<gene>
    <name evidence="2" type="ORF">J7T54_002408</name>
</gene>
<keyword evidence="1" id="KW-0472">Membrane</keyword>
<reference evidence="2" key="1">
    <citation type="journal article" date="2021" name="J Fungi (Basel)">
        <title>Genomic and Metabolomic Analyses of the Marine Fungus Emericellopsis cladophorae: Insights into Saltwater Adaptability Mechanisms and Its Biosynthetic Potential.</title>
        <authorList>
            <person name="Goncalves M.F.M."/>
            <person name="Hilario S."/>
            <person name="Van de Peer Y."/>
            <person name="Esteves A.C."/>
            <person name="Alves A."/>
        </authorList>
    </citation>
    <scope>NUCLEOTIDE SEQUENCE</scope>
    <source>
        <strain evidence="2">MUM 19.33</strain>
    </source>
</reference>
<comment type="caution">
    <text evidence="2">The sequence shown here is derived from an EMBL/GenBank/DDBJ whole genome shotgun (WGS) entry which is preliminary data.</text>
</comment>
<dbReference type="Proteomes" id="UP001055219">
    <property type="component" value="Unassembled WGS sequence"/>
</dbReference>
<accession>A0A9P9Y286</accession>
<protein>
    <submittedName>
        <fullName evidence="2">Uncharacterized protein</fullName>
    </submittedName>
</protein>
<sequence length="127" mass="14800">MEEDLPYDVPQIDAVLTLHWRNFQYSGHIARHSYALLIRKTRELYRASHVPIDQATDTPEGNVFFRLPFIRMVPWFLLILFSTTFIIISEHIVMPFLACFSEMPLLIWPFLSGLFAALSTDLANSER</sequence>
<reference evidence="2" key="2">
    <citation type="submission" date="2022-07" db="EMBL/GenBank/DDBJ databases">
        <authorList>
            <person name="Goncalves M.F.M."/>
            <person name="Hilario S."/>
            <person name="Van De Peer Y."/>
            <person name="Esteves A.C."/>
            <person name="Alves A."/>
        </authorList>
    </citation>
    <scope>NUCLEOTIDE SEQUENCE</scope>
    <source>
        <strain evidence="2">MUM 19.33</strain>
    </source>
</reference>
<keyword evidence="1" id="KW-1133">Transmembrane helix</keyword>
<dbReference type="GeneID" id="75828920"/>
<dbReference type="RefSeq" id="XP_051363027.1">
    <property type="nucleotide sequence ID" value="XM_051505584.1"/>
</dbReference>
<name>A0A9P9Y286_9HYPO</name>
<proteinExistence type="predicted"/>
<dbReference type="EMBL" id="JAGIXG020000015">
    <property type="protein sequence ID" value="KAI6782171.1"/>
    <property type="molecule type" value="Genomic_DNA"/>
</dbReference>
<dbReference type="OrthoDB" id="10503067at2759"/>
<keyword evidence="3" id="KW-1185">Reference proteome</keyword>
<keyword evidence="1" id="KW-0812">Transmembrane</keyword>